<evidence type="ECO:0000313" key="2">
    <source>
        <dbReference type="EMBL" id="OIQ66832.1"/>
    </source>
</evidence>
<proteinExistence type="predicted"/>
<comment type="caution">
    <text evidence="2">The sequence shown here is derived from an EMBL/GenBank/DDBJ whole genome shotgun (WGS) entry which is preliminary data.</text>
</comment>
<evidence type="ECO:0000256" key="1">
    <source>
        <dbReference type="SAM" id="MobiDB-lite"/>
    </source>
</evidence>
<organism evidence="2">
    <name type="scientific">mine drainage metagenome</name>
    <dbReference type="NCBI Taxonomy" id="410659"/>
    <lineage>
        <taxon>unclassified sequences</taxon>
        <taxon>metagenomes</taxon>
        <taxon>ecological metagenomes</taxon>
    </lineage>
</organism>
<feature type="region of interest" description="Disordered" evidence="1">
    <location>
        <begin position="36"/>
        <end position="58"/>
    </location>
</feature>
<accession>A0A1J5P7V1</accession>
<protein>
    <submittedName>
        <fullName evidence="2">Uncharacterized protein</fullName>
    </submittedName>
</protein>
<dbReference type="EMBL" id="MLJW01006334">
    <property type="protein sequence ID" value="OIQ66832.1"/>
    <property type="molecule type" value="Genomic_DNA"/>
</dbReference>
<reference evidence="2" key="1">
    <citation type="submission" date="2016-10" db="EMBL/GenBank/DDBJ databases">
        <title>Sequence of Gallionella enrichment culture.</title>
        <authorList>
            <person name="Poehlein A."/>
            <person name="Muehling M."/>
            <person name="Daniel R."/>
        </authorList>
    </citation>
    <scope>NUCLEOTIDE SEQUENCE</scope>
</reference>
<name>A0A1J5P7V1_9ZZZZ</name>
<dbReference type="AlphaFoldDB" id="A0A1J5P7V1"/>
<sequence length="58" mass="6306">MRLLQKSQRNSPRVYALSCGKYPSNTRLSVINHLSGTRPASLNAAPRVVSPNTAKGQL</sequence>
<gene>
    <name evidence="2" type="ORF">GALL_515980</name>
</gene>